<evidence type="ECO:0000313" key="11">
    <source>
        <dbReference type="EMBL" id="HHP05354.1"/>
    </source>
</evidence>
<proteinExistence type="inferred from homology"/>
<dbReference type="Pfam" id="PF02744">
    <property type="entry name" value="GalP_UDP_tr_C"/>
    <property type="match status" value="1"/>
</dbReference>
<feature type="active site" description="Tele-UMP-histidine intermediate" evidence="7">
    <location>
        <position position="145"/>
    </location>
</feature>
<dbReference type="UniPathway" id="UPA00214"/>
<dbReference type="AlphaFoldDB" id="A0A7J3X854"/>
<evidence type="ECO:0000256" key="6">
    <source>
        <dbReference type="ARBA" id="ARBA00023277"/>
    </source>
</evidence>
<dbReference type="SUPFAM" id="SSF54197">
    <property type="entry name" value="HIT-like"/>
    <property type="match status" value="2"/>
</dbReference>
<dbReference type="GO" id="GO:0005737">
    <property type="term" value="C:cytoplasm"/>
    <property type="evidence" value="ECO:0007669"/>
    <property type="project" value="TreeGrafter"/>
</dbReference>
<evidence type="ECO:0000259" key="10">
    <source>
        <dbReference type="Pfam" id="PF02744"/>
    </source>
</evidence>
<comment type="cofactor">
    <cofactor evidence="8">
        <name>Zn(2+)</name>
        <dbReference type="ChEBI" id="CHEBI:29105"/>
    </cofactor>
    <text evidence="8">Binds 1 zinc ion per subunit.</text>
</comment>
<comment type="similarity">
    <text evidence="1">Belongs to the galactose-1-phosphate uridylyltransferase type 1 family.</text>
</comment>
<evidence type="ECO:0000256" key="7">
    <source>
        <dbReference type="PIRSR" id="PIRSR000808-1"/>
    </source>
</evidence>
<keyword evidence="5 8" id="KW-0862">Zinc</keyword>
<feature type="binding site" evidence="8">
    <location>
        <position position="143"/>
    </location>
    <ligand>
        <name>Zn(2+)</name>
        <dbReference type="ChEBI" id="CHEBI:29105"/>
    </ligand>
</feature>
<dbReference type="InterPro" id="IPR036265">
    <property type="entry name" value="HIT-like_sf"/>
</dbReference>
<feature type="domain" description="Galactose-1-phosphate uridyl transferase C-terminal" evidence="10">
    <location>
        <begin position="168"/>
        <end position="280"/>
    </location>
</feature>
<keyword evidence="4 8" id="KW-0479">Metal-binding</keyword>
<protein>
    <submittedName>
        <fullName evidence="11">Galactose-1-phosphate uridylyltransferase</fullName>
    </submittedName>
</protein>
<dbReference type="InterPro" id="IPR001937">
    <property type="entry name" value="GalP_UDPtransf1"/>
</dbReference>
<comment type="caution">
    <text evidence="11">The sequence shown here is derived from an EMBL/GenBank/DDBJ whole genome shotgun (WGS) entry which is preliminary data.</text>
</comment>
<evidence type="ECO:0000259" key="9">
    <source>
        <dbReference type="Pfam" id="PF01087"/>
    </source>
</evidence>
<dbReference type="Pfam" id="PF01087">
    <property type="entry name" value="GalP_UDP_transf"/>
    <property type="match status" value="1"/>
</dbReference>
<name>A0A7J3X854_THEPE</name>
<reference evidence="11" key="1">
    <citation type="journal article" date="2020" name="mSystems">
        <title>Genome- and Community-Level Interaction Insights into Carbon Utilization and Element Cycling Functions of Hydrothermarchaeota in Hydrothermal Sediment.</title>
        <authorList>
            <person name="Zhou Z."/>
            <person name="Liu Y."/>
            <person name="Xu W."/>
            <person name="Pan J."/>
            <person name="Luo Z.H."/>
            <person name="Li M."/>
        </authorList>
    </citation>
    <scope>NUCLEOTIDE SEQUENCE [LARGE SCALE GENOMIC DNA]</scope>
    <source>
        <strain evidence="11">SpSt-1125</strain>
    </source>
</reference>
<feature type="domain" description="Galactose-1-phosphate uridyl transferase N-terminal" evidence="9">
    <location>
        <begin position="6"/>
        <end position="155"/>
    </location>
</feature>
<dbReference type="GO" id="GO:0008270">
    <property type="term" value="F:zinc ion binding"/>
    <property type="evidence" value="ECO:0007669"/>
    <property type="project" value="InterPro"/>
</dbReference>
<dbReference type="InterPro" id="IPR005850">
    <property type="entry name" value="GalP_Utransf_C"/>
</dbReference>
<dbReference type="PANTHER" id="PTHR11943">
    <property type="entry name" value="GALACTOSE-1-PHOSPHATE URIDYLYLTRANSFERASE"/>
    <property type="match status" value="1"/>
</dbReference>
<evidence type="ECO:0000256" key="3">
    <source>
        <dbReference type="ARBA" id="ARBA00022695"/>
    </source>
</evidence>
<sequence>MERGYNELRWNPLLGCWVIVSSLRSARPWRRVERCPFCPGSEETGFGWDVLVLDNKYPALRPDAVTSRAGSGLYRVERAYGYAKVVVETPSHEGDLDTIPRENLMKYLRVLAELTERYCGDPGVAYVFPFRNKGEVIGVSLTHPHSQVYVLPFVPPRVEREYRMMVEHRESTGACLLCSILEQEEREAERLLYSNRYFSAFLPFFAMWPYEVHVYPRSHVESLTELGEEEVEHLADALRVVVAAYNQLFGFSLPYMMVVHQKPCRGYEGFHLHVEFYPVHRAPDKLKYPAGIEWGAWVFTYDGLPEERAAELRSAVQRAVSTLESRGERVLGAAGGACSNTC</sequence>
<dbReference type="Gene3D" id="3.30.428.10">
    <property type="entry name" value="HIT-like"/>
    <property type="match status" value="2"/>
</dbReference>
<evidence type="ECO:0000256" key="1">
    <source>
        <dbReference type="ARBA" id="ARBA00010951"/>
    </source>
</evidence>
<dbReference type="GO" id="GO:0008108">
    <property type="term" value="F:UDP-glucose:hexose-1-phosphate uridylyltransferase activity"/>
    <property type="evidence" value="ECO:0007669"/>
    <property type="project" value="InterPro"/>
</dbReference>
<feature type="binding site" evidence="8">
    <location>
        <position position="38"/>
    </location>
    <ligand>
        <name>Zn(2+)</name>
        <dbReference type="ChEBI" id="CHEBI:29105"/>
    </ligand>
</feature>
<dbReference type="EMBL" id="DRZM01000185">
    <property type="protein sequence ID" value="HHP05354.1"/>
    <property type="molecule type" value="Genomic_DNA"/>
</dbReference>
<evidence type="ECO:0000256" key="2">
    <source>
        <dbReference type="ARBA" id="ARBA00022679"/>
    </source>
</evidence>
<feature type="binding site" evidence="8">
    <location>
        <position position="92"/>
    </location>
    <ligand>
        <name>Zn(2+)</name>
        <dbReference type="ChEBI" id="CHEBI:29105"/>
    </ligand>
</feature>
<dbReference type="PIRSF" id="PIRSF000808">
    <property type="entry name" value="GalT"/>
    <property type="match status" value="1"/>
</dbReference>
<feature type="binding site" evidence="8">
    <location>
        <position position="35"/>
    </location>
    <ligand>
        <name>Zn(2+)</name>
        <dbReference type="ChEBI" id="CHEBI:29105"/>
    </ligand>
</feature>
<dbReference type="InterPro" id="IPR005849">
    <property type="entry name" value="GalP_Utransf_N"/>
</dbReference>
<dbReference type="PANTHER" id="PTHR11943:SF1">
    <property type="entry name" value="GALACTOSE-1-PHOSPHATE URIDYLYLTRANSFERASE"/>
    <property type="match status" value="1"/>
</dbReference>
<accession>A0A7J3X854</accession>
<gene>
    <name evidence="11" type="primary">galT</name>
    <name evidence="11" type="ORF">ENM88_06395</name>
</gene>
<evidence type="ECO:0000256" key="4">
    <source>
        <dbReference type="ARBA" id="ARBA00022723"/>
    </source>
</evidence>
<keyword evidence="6" id="KW-0119">Carbohydrate metabolism</keyword>
<evidence type="ECO:0000256" key="8">
    <source>
        <dbReference type="PIRSR" id="PIRSR000808-3"/>
    </source>
</evidence>
<keyword evidence="2 11" id="KW-0808">Transferase</keyword>
<keyword evidence="3 11" id="KW-0548">Nucleotidyltransferase</keyword>
<dbReference type="NCBIfam" id="TIGR00209">
    <property type="entry name" value="galT_1"/>
    <property type="match status" value="1"/>
</dbReference>
<dbReference type="GO" id="GO:0033499">
    <property type="term" value="P:galactose catabolic process via UDP-galactose, Leloir pathway"/>
    <property type="evidence" value="ECO:0007669"/>
    <property type="project" value="TreeGrafter"/>
</dbReference>
<evidence type="ECO:0000256" key="5">
    <source>
        <dbReference type="ARBA" id="ARBA00022833"/>
    </source>
</evidence>
<organism evidence="11">
    <name type="scientific">Thermofilum pendens</name>
    <dbReference type="NCBI Taxonomy" id="2269"/>
    <lineage>
        <taxon>Archaea</taxon>
        <taxon>Thermoproteota</taxon>
        <taxon>Thermoprotei</taxon>
        <taxon>Thermofilales</taxon>
        <taxon>Thermofilaceae</taxon>
        <taxon>Thermofilum</taxon>
    </lineage>
</organism>